<dbReference type="SUPFAM" id="SSF51197">
    <property type="entry name" value="Clavaminate synthase-like"/>
    <property type="match status" value="1"/>
</dbReference>
<dbReference type="Pfam" id="PF03171">
    <property type="entry name" value="2OG-FeII_Oxy"/>
    <property type="match status" value="1"/>
</dbReference>
<dbReference type="InterPro" id="IPR026992">
    <property type="entry name" value="DIOX_N"/>
</dbReference>
<keyword evidence="3 5" id="KW-0560">Oxidoreductase</keyword>
<keyword evidence="4 5" id="KW-0408">Iron</keyword>
<evidence type="ECO:0000313" key="7">
    <source>
        <dbReference type="EMBL" id="KAI3903660.1"/>
    </source>
</evidence>
<dbReference type="Proteomes" id="UP001202328">
    <property type="component" value="Unassembled WGS sequence"/>
</dbReference>
<evidence type="ECO:0000256" key="3">
    <source>
        <dbReference type="ARBA" id="ARBA00023002"/>
    </source>
</evidence>
<feature type="domain" description="Fe2OG dioxygenase" evidence="6">
    <location>
        <begin position="220"/>
        <end position="319"/>
    </location>
</feature>
<dbReference type="InterPro" id="IPR027443">
    <property type="entry name" value="IPNS-like_sf"/>
</dbReference>
<dbReference type="GO" id="GO:0046872">
    <property type="term" value="F:metal ion binding"/>
    <property type="evidence" value="ECO:0007669"/>
    <property type="project" value="UniProtKB-KW"/>
</dbReference>
<reference evidence="7" key="1">
    <citation type="submission" date="2022-04" db="EMBL/GenBank/DDBJ databases">
        <title>A functionally conserved STORR gene fusion in Papaver species that diverged 16.8 million years ago.</title>
        <authorList>
            <person name="Catania T."/>
        </authorList>
    </citation>
    <scope>NUCLEOTIDE SEQUENCE</scope>
    <source>
        <strain evidence="7">S-188037</strain>
    </source>
</reference>
<keyword evidence="2 5" id="KW-0479">Metal-binding</keyword>
<dbReference type="PANTHER" id="PTHR10209">
    <property type="entry name" value="OXIDOREDUCTASE, 2OG-FE II OXYGENASE FAMILY PROTEIN"/>
    <property type="match status" value="1"/>
</dbReference>
<dbReference type="PROSITE" id="PS51471">
    <property type="entry name" value="FE2OG_OXY"/>
    <property type="match status" value="1"/>
</dbReference>
<dbReference type="PANTHER" id="PTHR10209:SF884">
    <property type="entry name" value="1-AMINOCYCLOPROPANE-1-CARBOXYLATE OXIDASE HOMOLOG 1-LIKE"/>
    <property type="match status" value="1"/>
</dbReference>
<dbReference type="Gene3D" id="2.60.120.330">
    <property type="entry name" value="B-lactam Antibiotic, Isopenicillin N Synthase, Chain"/>
    <property type="match status" value="1"/>
</dbReference>
<comment type="caution">
    <text evidence="7">The sequence shown here is derived from an EMBL/GenBank/DDBJ whole genome shotgun (WGS) entry which is preliminary data.</text>
</comment>
<dbReference type="GO" id="GO:0051213">
    <property type="term" value="F:dioxygenase activity"/>
    <property type="evidence" value="ECO:0007669"/>
    <property type="project" value="UniProtKB-ARBA"/>
</dbReference>
<dbReference type="EMBL" id="JAJJMB010011222">
    <property type="protein sequence ID" value="KAI3903660.1"/>
    <property type="molecule type" value="Genomic_DNA"/>
</dbReference>
<accession>A0AAD4XCM4</accession>
<gene>
    <name evidence="7" type="ORF">MKW98_032314</name>
</gene>
<dbReference type="AlphaFoldDB" id="A0AAD4XCM4"/>
<name>A0AAD4XCM4_9MAGN</name>
<organism evidence="7 8">
    <name type="scientific">Papaver atlanticum</name>
    <dbReference type="NCBI Taxonomy" id="357466"/>
    <lineage>
        <taxon>Eukaryota</taxon>
        <taxon>Viridiplantae</taxon>
        <taxon>Streptophyta</taxon>
        <taxon>Embryophyta</taxon>
        <taxon>Tracheophyta</taxon>
        <taxon>Spermatophyta</taxon>
        <taxon>Magnoliopsida</taxon>
        <taxon>Ranunculales</taxon>
        <taxon>Papaveraceae</taxon>
        <taxon>Papaveroideae</taxon>
        <taxon>Papaver</taxon>
    </lineage>
</organism>
<dbReference type="FunFam" id="2.60.120.330:FF:000005">
    <property type="entry name" value="1-aminocyclopropane-1-carboxylate oxidase homolog 1"/>
    <property type="match status" value="1"/>
</dbReference>
<dbReference type="Pfam" id="PF14226">
    <property type="entry name" value="DIOX_N"/>
    <property type="match status" value="1"/>
</dbReference>
<evidence type="ECO:0000256" key="2">
    <source>
        <dbReference type="ARBA" id="ARBA00022723"/>
    </source>
</evidence>
<protein>
    <recommendedName>
        <fullName evidence="6">Fe2OG dioxygenase domain-containing protein</fullName>
    </recommendedName>
</protein>
<comment type="similarity">
    <text evidence="1 5">Belongs to the iron/ascorbate-dependent oxidoreductase family.</text>
</comment>
<sequence>MEITGAGEQQPTYDRLKELKAFEESKAGVKGVVDAGIVKNPRMFVRPLDELTEELDHIEQENSNFEIPVIDMESLDQDDHSRRKEIIDEVRRASGTWGFFRLVNHGIPLTVINDIIKGMKRFHEQDTELKKQYHSDDHKTGCMFYTNFDLYVSKYANWRDTLRCNLLSPDPLDPQELPDTCRDIIVEYWKHITTLADTVSEFLSEALGLEQDHLKRIFTDFLILSGHYYPACPEPELTLGASKHSDASFFTLLLQDHIGGLQILHQNQWVTVKPIPGTLIVNIGDLLQLISNDKFKSAEHRVLANRNGPRVSVACFLNTKFSDNTKIFGPLKEILSEENPPIYKYITMKEYTEHYVKKGLDGVSALNHFKLSSN</sequence>
<evidence type="ECO:0000256" key="4">
    <source>
        <dbReference type="ARBA" id="ARBA00023004"/>
    </source>
</evidence>
<dbReference type="InterPro" id="IPR005123">
    <property type="entry name" value="Oxoglu/Fe-dep_dioxygenase_dom"/>
</dbReference>
<evidence type="ECO:0000259" key="6">
    <source>
        <dbReference type="PROSITE" id="PS51471"/>
    </source>
</evidence>
<evidence type="ECO:0000256" key="5">
    <source>
        <dbReference type="RuleBase" id="RU003682"/>
    </source>
</evidence>
<keyword evidence="8" id="KW-1185">Reference proteome</keyword>
<evidence type="ECO:0000313" key="8">
    <source>
        <dbReference type="Proteomes" id="UP001202328"/>
    </source>
</evidence>
<proteinExistence type="inferred from homology"/>
<evidence type="ECO:0000256" key="1">
    <source>
        <dbReference type="ARBA" id="ARBA00008056"/>
    </source>
</evidence>
<dbReference type="InterPro" id="IPR044861">
    <property type="entry name" value="IPNS-like_FE2OG_OXY"/>
</dbReference>